<evidence type="ECO:0000259" key="1">
    <source>
        <dbReference type="Pfam" id="PF18871"/>
    </source>
</evidence>
<proteinExistence type="predicted"/>
<evidence type="ECO:0000313" key="2">
    <source>
        <dbReference type="EMBL" id="TKC92133.1"/>
    </source>
</evidence>
<accession>A0A4U1IEL4</accession>
<dbReference type="Proteomes" id="UP000309215">
    <property type="component" value="Unassembled WGS sequence"/>
</dbReference>
<dbReference type="OrthoDB" id="5141316at2"/>
<dbReference type="Pfam" id="PF18871">
    <property type="entry name" value="HEPN_Toprim_N"/>
    <property type="match status" value="1"/>
</dbReference>
<sequence>MGSLISLGLASLELDWGKNDFFRNHSALFLPGDVKLATYYYAGGITEQKRAFVRSLRSVARRLEMLGYTLQDCKRRYDEAVSDVPSYYPAPILSYAQFANVLKNVNVGAVGIPEEGDYDLGEYASKAIMNDPQFTKTEQILGSIRSDEGTFFENVDPYITLRLLAENPQNLNQDVVWRIADVVEGGWVEEDSLYEGVPRTESCLVVTEGSSDGAILRHSLPVVASDIADFFDFVDMSENYPFTGTGNLYRFCQGLARIRIQNRILVVLDNDTAGREAYQKIKKLNLPPRMHVALLPSLLQCKDVRALGPSGALREDINGRAVSIEWFLDLASPDSMDPTIRWTSYNSELDAYQGELLNKDSYTRRFIEAVKRGTEYDYSKLDRLWAHLVAACTGAVP</sequence>
<protein>
    <recommendedName>
        <fullName evidence="1">HEPN/Toprim N-terminal domain-containing protein</fullName>
    </recommendedName>
</protein>
<keyword evidence="3" id="KW-1185">Reference proteome</keyword>
<dbReference type="InterPro" id="IPR041487">
    <property type="entry name" value="HEPN/Toprim-NTD1"/>
</dbReference>
<organism evidence="2 3">
    <name type="scientific">Polyangium fumosum</name>
    <dbReference type="NCBI Taxonomy" id="889272"/>
    <lineage>
        <taxon>Bacteria</taxon>
        <taxon>Pseudomonadati</taxon>
        <taxon>Myxococcota</taxon>
        <taxon>Polyangia</taxon>
        <taxon>Polyangiales</taxon>
        <taxon>Polyangiaceae</taxon>
        <taxon>Polyangium</taxon>
    </lineage>
</organism>
<name>A0A4U1IEL4_9BACT</name>
<dbReference type="EMBL" id="SSMQ01000135">
    <property type="protein sequence ID" value="TKC92133.1"/>
    <property type="molecule type" value="Genomic_DNA"/>
</dbReference>
<evidence type="ECO:0000313" key="3">
    <source>
        <dbReference type="Proteomes" id="UP000309215"/>
    </source>
</evidence>
<feature type="domain" description="HEPN/Toprim N-terminal" evidence="1">
    <location>
        <begin position="1"/>
        <end position="200"/>
    </location>
</feature>
<dbReference type="AlphaFoldDB" id="A0A4U1IEL4"/>
<gene>
    <name evidence="2" type="ORF">E8A74_50330</name>
</gene>
<reference evidence="2 3" key="1">
    <citation type="submission" date="2019-04" db="EMBL/GenBank/DDBJ databases">
        <authorList>
            <person name="Li Y."/>
            <person name="Wang J."/>
        </authorList>
    </citation>
    <scope>NUCLEOTIDE SEQUENCE [LARGE SCALE GENOMIC DNA]</scope>
    <source>
        <strain evidence="2 3">DSM 14668</strain>
    </source>
</reference>
<dbReference type="RefSeq" id="WP_136936359.1">
    <property type="nucleotide sequence ID" value="NZ_SSMQ01000135.1"/>
</dbReference>
<comment type="caution">
    <text evidence="2">The sequence shown here is derived from an EMBL/GenBank/DDBJ whole genome shotgun (WGS) entry which is preliminary data.</text>
</comment>